<evidence type="ECO:0000256" key="3">
    <source>
        <dbReference type="SAM" id="Phobius"/>
    </source>
</evidence>
<keyword evidence="1 2" id="KW-0238">DNA-binding</keyword>
<dbReference type="Gene3D" id="1.10.357.10">
    <property type="entry name" value="Tetracycline Repressor, domain 2"/>
    <property type="match status" value="1"/>
</dbReference>
<dbReference type="GO" id="GO:0003677">
    <property type="term" value="F:DNA binding"/>
    <property type="evidence" value="ECO:0007669"/>
    <property type="project" value="UniProtKB-UniRule"/>
</dbReference>
<feature type="domain" description="HTH tetR-type" evidence="4">
    <location>
        <begin position="1"/>
        <end position="59"/>
    </location>
</feature>
<keyword evidence="6" id="KW-1185">Reference proteome</keyword>
<dbReference type="PROSITE" id="PS50977">
    <property type="entry name" value="HTH_TETR_2"/>
    <property type="match status" value="1"/>
</dbReference>
<keyword evidence="3" id="KW-1133">Transmembrane helix</keyword>
<comment type="caution">
    <text evidence="5">The sequence shown here is derived from an EMBL/GenBank/DDBJ whole genome shotgun (WGS) entry which is preliminary data.</text>
</comment>
<keyword evidence="3" id="KW-0472">Membrane</keyword>
<dbReference type="OrthoDB" id="9809772at2"/>
<proteinExistence type="predicted"/>
<reference evidence="5 6" key="1">
    <citation type="submission" date="2019-08" db="EMBL/GenBank/DDBJ databases">
        <title>Draft genome analysis of Rheinheimera tangshanensis isolated from the roots of fresh rice plants (Oryza sativa).</title>
        <authorList>
            <person name="Yu Q."/>
            <person name="Qi Y."/>
            <person name="Zhang H."/>
            <person name="Pu J."/>
        </authorList>
    </citation>
    <scope>NUCLEOTIDE SEQUENCE [LARGE SCALE GENOMIC DNA]</scope>
    <source>
        <strain evidence="5 6">JA3-B52</strain>
    </source>
</reference>
<dbReference type="InterPro" id="IPR001647">
    <property type="entry name" value="HTH_TetR"/>
</dbReference>
<feature type="transmembrane region" description="Helical" evidence="3">
    <location>
        <begin position="142"/>
        <end position="162"/>
    </location>
</feature>
<protein>
    <submittedName>
        <fullName evidence="5">TetR/AcrR family transcriptional regulator</fullName>
    </submittedName>
</protein>
<evidence type="ECO:0000256" key="1">
    <source>
        <dbReference type="ARBA" id="ARBA00023125"/>
    </source>
</evidence>
<dbReference type="Pfam" id="PF00440">
    <property type="entry name" value="TetR_N"/>
    <property type="match status" value="1"/>
</dbReference>
<organism evidence="5 6">
    <name type="scientific">Rheinheimera tangshanensis</name>
    <dbReference type="NCBI Taxonomy" id="400153"/>
    <lineage>
        <taxon>Bacteria</taxon>
        <taxon>Pseudomonadati</taxon>
        <taxon>Pseudomonadota</taxon>
        <taxon>Gammaproteobacteria</taxon>
        <taxon>Chromatiales</taxon>
        <taxon>Chromatiaceae</taxon>
        <taxon>Rheinheimera</taxon>
    </lineage>
</organism>
<keyword evidence="3" id="KW-0812">Transmembrane</keyword>
<evidence type="ECO:0000256" key="2">
    <source>
        <dbReference type="PROSITE-ProRule" id="PRU00335"/>
    </source>
</evidence>
<dbReference type="RefSeq" id="WP_147903235.1">
    <property type="nucleotide sequence ID" value="NZ_BAAAGC010000017.1"/>
</dbReference>
<name>A0A5C8M0G5_9GAMM</name>
<gene>
    <name evidence="5" type="ORF">FU839_03550</name>
</gene>
<feature type="DNA-binding region" description="H-T-H motif" evidence="2">
    <location>
        <begin position="22"/>
        <end position="41"/>
    </location>
</feature>
<dbReference type="Proteomes" id="UP000321814">
    <property type="component" value="Unassembled WGS sequence"/>
</dbReference>
<dbReference type="SUPFAM" id="SSF46689">
    <property type="entry name" value="Homeodomain-like"/>
    <property type="match status" value="1"/>
</dbReference>
<evidence type="ECO:0000313" key="6">
    <source>
        <dbReference type="Proteomes" id="UP000321814"/>
    </source>
</evidence>
<evidence type="ECO:0000313" key="5">
    <source>
        <dbReference type="EMBL" id="TXK81973.1"/>
    </source>
</evidence>
<dbReference type="AlphaFoldDB" id="A0A5C8M0G5"/>
<dbReference type="InterPro" id="IPR009057">
    <property type="entry name" value="Homeodomain-like_sf"/>
</dbReference>
<dbReference type="EMBL" id="VRLR01000002">
    <property type="protein sequence ID" value="TXK81973.1"/>
    <property type="molecule type" value="Genomic_DNA"/>
</dbReference>
<sequence length="184" mass="20796">MKERIIDAAINLIETGDPLHFSVAKVAKALGISQGNVTYYYPKREDLVESVVERLILRYTSTSNFDFESGKNKGELISKKFLRFLLEDARSPKLVKIMIFIWSNALGNTNIAMHLAQLYKMPVEVHLRLSGNEGTEKQSQTIYALLTITSIINGLVPIMGIANSPFNYEEYSVYLESLISKLLF</sequence>
<accession>A0A5C8M0G5</accession>
<evidence type="ECO:0000259" key="4">
    <source>
        <dbReference type="PROSITE" id="PS50977"/>
    </source>
</evidence>